<dbReference type="Pfam" id="PF01135">
    <property type="entry name" value="PCMT"/>
    <property type="match status" value="1"/>
</dbReference>
<evidence type="ECO:0000313" key="5">
    <source>
        <dbReference type="Proteomes" id="UP000630923"/>
    </source>
</evidence>
<protein>
    <recommendedName>
        <fullName evidence="2">Protein-L-isoaspartate O-methyltransferase</fullName>
    </recommendedName>
    <alternativeName>
        <fullName evidence="3">Protein L-isoaspartyl methyltransferase</fullName>
    </alternativeName>
</protein>
<gene>
    <name evidence="4" type="ORF">GCM10017044_20890</name>
</gene>
<dbReference type="GO" id="GO:0005737">
    <property type="term" value="C:cytoplasm"/>
    <property type="evidence" value="ECO:0007669"/>
    <property type="project" value="TreeGrafter"/>
</dbReference>
<dbReference type="CDD" id="cd02440">
    <property type="entry name" value="AdoMet_MTases"/>
    <property type="match status" value="1"/>
</dbReference>
<evidence type="ECO:0000313" key="4">
    <source>
        <dbReference type="EMBL" id="GHF25875.1"/>
    </source>
</evidence>
<proteinExistence type="inferred from homology"/>
<name>A0A919ATW3_9PROT</name>
<dbReference type="Gene3D" id="3.40.50.150">
    <property type="entry name" value="Vaccinia Virus protein VP39"/>
    <property type="match status" value="1"/>
</dbReference>
<comment type="caution">
    <text evidence="4">The sequence shown here is derived from an EMBL/GenBank/DDBJ whole genome shotgun (WGS) entry which is preliminary data.</text>
</comment>
<reference evidence="4" key="1">
    <citation type="journal article" date="2014" name="Int. J. Syst. Evol. Microbiol.">
        <title>Complete genome sequence of Corynebacterium casei LMG S-19264T (=DSM 44701T), isolated from a smear-ripened cheese.</title>
        <authorList>
            <consortium name="US DOE Joint Genome Institute (JGI-PGF)"/>
            <person name="Walter F."/>
            <person name="Albersmeier A."/>
            <person name="Kalinowski J."/>
            <person name="Ruckert C."/>
        </authorList>
    </citation>
    <scope>NUCLEOTIDE SEQUENCE</scope>
    <source>
        <strain evidence="4">KCTC 42590</strain>
    </source>
</reference>
<dbReference type="Proteomes" id="UP000630923">
    <property type="component" value="Unassembled WGS sequence"/>
</dbReference>
<evidence type="ECO:0000256" key="1">
    <source>
        <dbReference type="ARBA" id="ARBA00005369"/>
    </source>
</evidence>
<sequence length="229" mass="24771">MEISDVSERISIVKQTNAAREHMIDCQLRPNEVNDERLISAVRAVAREHFVPKTLRSVAYADEDISVGGGRYLMEPMVFARLMDFAKIQEGDLVLDIGCATGYSSAVLAGLAGAVVALECDDALYEAAEKKLTDEGVMNAAVVKGDLDKGVAKQGPYDVIFCQGAVDDLPKALLKQLKDGGRLVCVKKIGGVGRALLVTRSDDDFQEKILFDANVADLPGFQVEKGFTF</sequence>
<comment type="similarity">
    <text evidence="1">Belongs to the methyltransferase superfamily. L-isoaspartyl/D-aspartyl protein methyltransferase family.</text>
</comment>
<dbReference type="SUPFAM" id="SSF53335">
    <property type="entry name" value="S-adenosyl-L-methionine-dependent methyltransferases"/>
    <property type="match status" value="1"/>
</dbReference>
<dbReference type="AlphaFoldDB" id="A0A919ATW3"/>
<dbReference type="InterPro" id="IPR029063">
    <property type="entry name" value="SAM-dependent_MTases_sf"/>
</dbReference>
<dbReference type="GO" id="GO:0004719">
    <property type="term" value="F:protein-L-isoaspartate (D-aspartate) O-methyltransferase activity"/>
    <property type="evidence" value="ECO:0007669"/>
    <property type="project" value="InterPro"/>
</dbReference>
<reference evidence="4" key="2">
    <citation type="submission" date="2020-09" db="EMBL/GenBank/DDBJ databases">
        <authorList>
            <person name="Sun Q."/>
            <person name="Kim S."/>
        </authorList>
    </citation>
    <scope>NUCLEOTIDE SEQUENCE</scope>
    <source>
        <strain evidence="4">KCTC 42590</strain>
    </source>
</reference>
<evidence type="ECO:0000256" key="2">
    <source>
        <dbReference type="ARBA" id="ARBA00013346"/>
    </source>
</evidence>
<dbReference type="EMBL" id="BNCI01000002">
    <property type="protein sequence ID" value="GHF25875.1"/>
    <property type="molecule type" value="Genomic_DNA"/>
</dbReference>
<evidence type="ECO:0000256" key="3">
    <source>
        <dbReference type="ARBA" id="ARBA00030757"/>
    </source>
</evidence>
<dbReference type="InterPro" id="IPR000682">
    <property type="entry name" value="PCMT"/>
</dbReference>
<dbReference type="PANTHER" id="PTHR11579">
    <property type="entry name" value="PROTEIN-L-ISOASPARTATE O-METHYLTRANSFERASE"/>
    <property type="match status" value="1"/>
</dbReference>
<keyword evidence="5" id="KW-1185">Reference proteome</keyword>
<dbReference type="PANTHER" id="PTHR11579:SF18">
    <property type="entry name" value="PROTEIN-L-ISOASPARTATE O-METHYLTRANSFERASE"/>
    <property type="match status" value="1"/>
</dbReference>
<organism evidence="4 5">
    <name type="scientific">Kordiimonas sediminis</name>
    <dbReference type="NCBI Taxonomy" id="1735581"/>
    <lineage>
        <taxon>Bacteria</taxon>
        <taxon>Pseudomonadati</taxon>
        <taxon>Pseudomonadota</taxon>
        <taxon>Alphaproteobacteria</taxon>
        <taxon>Kordiimonadales</taxon>
        <taxon>Kordiimonadaceae</taxon>
        <taxon>Kordiimonas</taxon>
    </lineage>
</organism>
<accession>A0A919ATW3</accession>